<name>A0AA97LG07_EUBMA</name>
<dbReference type="KEGG" id="emc:129342524"/>
<accession>A0AA97LG07</accession>
<dbReference type="CTD" id="284948"/>
<gene>
    <name evidence="6" type="primary">SH2D6</name>
</gene>
<keyword evidence="1 2" id="KW-0727">SH2 domain</keyword>
<evidence type="ECO:0000256" key="1">
    <source>
        <dbReference type="ARBA" id="ARBA00022999"/>
    </source>
</evidence>
<dbReference type="AlphaFoldDB" id="A0AA97LG07"/>
<dbReference type="GO" id="GO:0035556">
    <property type="term" value="P:intracellular signal transduction"/>
    <property type="evidence" value="ECO:0007669"/>
    <property type="project" value="TreeGrafter"/>
</dbReference>
<keyword evidence="5" id="KW-1185">Reference proteome</keyword>
<evidence type="ECO:0000259" key="4">
    <source>
        <dbReference type="PROSITE" id="PS50001"/>
    </source>
</evidence>
<dbReference type="PANTHER" id="PTHR14098">
    <property type="entry name" value="SH2 DOMAIN CONTAINING PROTEIN"/>
    <property type="match status" value="1"/>
</dbReference>
<feature type="domain" description="SH2" evidence="4">
    <location>
        <begin position="130"/>
        <end position="238"/>
    </location>
</feature>
<dbReference type="GO" id="GO:0007169">
    <property type="term" value="P:cell surface receptor protein tyrosine kinase signaling pathway"/>
    <property type="evidence" value="ECO:0007669"/>
    <property type="project" value="TreeGrafter"/>
</dbReference>
<dbReference type="InterPro" id="IPR051751">
    <property type="entry name" value="Immunoreceptor_sig_adapters"/>
</dbReference>
<organism evidence="5 6">
    <name type="scientific">Eublepharis macularius</name>
    <name type="common">Leopard gecko</name>
    <name type="synonym">Cyrtodactylus macularius</name>
    <dbReference type="NCBI Taxonomy" id="481883"/>
    <lineage>
        <taxon>Eukaryota</taxon>
        <taxon>Metazoa</taxon>
        <taxon>Chordata</taxon>
        <taxon>Craniata</taxon>
        <taxon>Vertebrata</taxon>
        <taxon>Euteleostomi</taxon>
        <taxon>Lepidosauria</taxon>
        <taxon>Squamata</taxon>
        <taxon>Bifurcata</taxon>
        <taxon>Gekkota</taxon>
        <taxon>Eublepharidae</taxon>
        <taxon>Eublepharinae</taxon>
        <taxon>Eublepharis</taxon>
    </lineage>
</organism>
<dbReference type="SUPFAM" id="SSF55550">
    <property type="entry name" value="SH2 domain"/>
    <property type="match status" value="1"/>
</dbReference>
<dbReference type="Pfam" id="PF00017">
    <property type="entry name" value="SH2"/>
    <property type="match status" value="1"/>
</dbReference>
<dbReference type="RefSeq" id="XP_054854315.1">
    <property type="nucleotide sequence ID" value="XM_054998340.1"/>
</dbReference>
<evidence type="ECO:0000313" key="6">
    <source>
        <dbReference type="RefSeq" id="XP_054854315.1"/>
    </source>
</evidence>
<dbReference type="FunFam" id="3.30.505.10:FF:000016">
    <property type="entry name" value="B-cell linker protein isoform 2"/>
    <property type="match status" value="1"/>
</dbReference>
<feature type="region of interest" description="Disordered" evidence="3">
    <location>
        <begin position="87"/>
        <end position="121"/>
    </location>
</feature>
<dbReference type="Gene3D" id="3.30.505.10">
    <property type="entry name" value="SH2 domain"/>
    <property type="match status" value="1"/>
</dbReference>
<dbReference type="InterPro" id="IPR000980">
    <property type="entry name" value="SH2"/>
</dbReference>
<sequence length="240" mass="26584">MPRLLVIEKARKAGKMKPPPPPPLPLSARRVSLPVLSPPGQQMKTSTNKDLFPALKDAEEDSIYLVCEPSTVPVPCRVLPCPSSTRPLKQPMTNISQPGPQPGLAENSPQGECLKSGSLPEDSSIQNKAWYAGSCDRHTAEAALLQCNKDSAYMVRRSSGHGWNQPYTLVVLYKKRVYNIPIRYLESSHQYTLGKDGKSQEELFDNISSIIQSYMERPLVLIDGTTSAKEQTRLLFPVKP</sequence>
<feature type="compositionally biased region" description="Polar residues" evidence="3">
    <location>
        <begin position="87"/>
        <end position="98"/>
    </location>
</feature>
<feature type="region of interest" description="Disordered" evidence="3">
    <location>
        <begin position="10"/>
        <end position="47"/>
    </location>
</feature>
<evidence type="ECO:0000256" key="2">
    <source>
        <dbReference type="PROSITE-ProRule" id="PRU00191"/>
    </source>
</evidence>
<dbReference type="PANTHER" id="PTHR14098:SF16">
    <property type="entry name" value="SH2 DOMAIN-CONTAINING PROTEIN 6"/>
    <property type="match status" value="1"/>
</dbReference>
<evidence type="ECO:0000256" key="3">
    <source>
        <dbReference type="SAM" id="MobiDB-lite"/>
    </source>
</evidence>
<reference evidence="6" key="1">
    <citation type="submission" date="2025-08" db="UniProtKB">
        <authorList>
            <consortium name="RefSeq"/>
        </authorList>
    </citation>
    <scope>IDENTIFICATION</scope>
    <source>
        <tissue evidence="6">Blood</tissue>
    </source>
</reference>
<dbReference type="PROSITE" id="PS50001">
    <property type="entry name" value="SH2"/>
    <property type="match status" value="1"/>
</dbReference>
<protein>
    <submittedName>
        <fullName evidence="6">SH2 domain-containing protein 6</fullName>
    </submittedName>
</protein>
<dbReference type="InterPro" id="IPR036860">
    <property type="entry name" value="SH2_dom_sf"/>
</dbReference>
<dbReference type="GO" id="GO:0005737">
    <property type="term" value="C:cytoplasm"/>
    <property type="evidence" value="ECO:0007669"/>
    <property type="project" value="TreeGrafter"/>
</dbReference>
<dbReference type="GeneID" id="129342524"/>
<evidence type="ECO:0000313" key="5">
    <source>
        <dbReference type="Proteomes" id="UP001190640"/>
    </source>
</evidence>
<proteinExistence type="predicted"/>
<dbReference type="Proteomes" id="UP001190640">
    <property type="component" value="Chromosome 14"/>
</dbReference>
<dbReference type="SMART" id="SM00252">
    <property type="entry name" value="SH2"/>
    <property type="match status" value="1"/>
</dbReference>